<accession>A0A8H5ZPY9</accession>
<evidence type="ECO:0000313" key="2">
    <source>
        <dbReference type="EMBL" id="KAF5853030.1"/>
    </source>
</evidence>
<proteinExistence type="predicted"/>
<comment type="caution">
    <text evidence="2">The sequence shown here is derived from an EMBL/GenBank/DDBJ whole genome shotgun (WGS) entry which is preliminary data.</text>
</comment>
<dbReference type="SUPFAM" id="SSF57850">
    <property type="entry name" value="RING/U-box"/>
    <property type="match status" value="1"/>
</dbReference>
<feature type="compositionally biased region" description="Acidic residues" evidence="1">
    <location>
        <begin position="232"/>
        <end position="243"/>
    </location>
</feature>
<organism evidence="2 3">
    <name type="scientific">Cochliobolus sativus</name>
    <name type="common">Common root rot and spot blotch fungus</name>
    <name type="synonym">Bipolaris sorokiniana</name>
    <dbReference type="NCBI Taxonomy" id="45130"/>
    <lineage>
        <taxon>Eukaryota</taxon>
        <taxon>Fungi</taxon>
        <taxon>Dikarya</taxon>
        <taxon>Ascomycota</taxon>
        <taxon>Pezizomycotina</taxon>
        <taxon>Dothideomycetes</taxon>
        <taxon>Pleosporomycetidae</taxon>
        <taxon>Pleosporales</taxon>
        <taxon>Pleosporineae</taxon>
        <taxon>Pleosporaceae</taxon>
        <taxon>Bipolaris</taxon>
    </lineage>
</organism>
<dbReference type="Proteomes" id="UP000624244">
    <property type="component" value="Unassembled WGS sequence"/>
</dbReference>
<feature type="region of interest" description="Disordered" evidence="1">
    <location>
        <begin position="158"/>
        <end position="243"/>
    </location>
</feature>
<evidence type="ECO:0000313" key="3">
    <source>
        <dbReference type="Proteomes" id="UP000624244"/>
    </source>
</evidence>
<name>A0A8H5ZPY9_COCSA</name>
<evidence type="ECO:0000256" key="1">
    <source>
        <dbReference type="SAM" id="MobiDB-lite"/>
    </source>
</evidence>
<feature type="compositionally biased region" description="Acidic residues" evidence="1">
    <location>
        <begin position="172"/>
        <end position="203"/>
    </location>
</feature>
<sequence length="243" mass="27152">MPLFSGKEAFIILGLSPIQPSLHHRSENCTVCTLPLTMHPGLVAETPHTAPEAISQVGTLPTPPVKFPKPILQRPPHPATRINLCNHIVGKECLLAWLDISCACPVCNRTLFDATDEEITERDVAFVYKKLRQLWRKGEILAAIERVITRKRFEQEWREERAPGVDPVEEKGEGEDAVFEGEFWDGSEDGDEEMKEEEGSEEGEIIKREGMDDDKEGYDQGNEGDGYNDVGGSEDMDISDSSE</sequence>
<dbReference type="Gene3D" id="3.30.40.10">
    <property type="entry name" value="Zinc/RING finger domain, C3HC4 (zinc finger)"/>
    <property type="match status" value="1"/>
</dbReference>
<reference evidence="2" key="1">
    <citation type="submission" date="2019-11" db="EMBL/GenBank/DDBJ databases">
        <title>Bipolaris sorokiniana Genome sequencing.</title>
        <authorList>
            <person name="Wang H."/>
        </authorList>
    </citation>
    <scope>NUCLEOTIDE SEQUENCE</scope>
</reference>
<dbReference type="InterPro" id="IPR013083">
    <property type="entry name" value="Znf_RING/FYVE/PHD"/>
</dbReference>
<dbReference type="EMBL" id="WNKQ01000002">
    <property type="protein sequence ID" value="KAF5853030.1"/>
    <property type="molecule type" value="Genomic_DNA"/>
</dbReference>
<feature type="compositionally biased region" description="Basic and acidic residues" evidence="1">
    <location>
        <begin position="158"/>
        <end position="171"/>
    </location>
</feature>
<gene>
    <name evidence="2" type="ORF">GGP41_001594</name>
</gene>
<dbReference type="AlphaFoldDB" id="A0A8H5ZPY9"/>
<protein>
    <submittedName>
        <fullName evidence="2">Uncharacterized protein</fullName>
    </submittedName>
</protein>